<feature type="domain" description="3-octaprenyl-4-hydroxybenzoate carboxy-lyase-like Rift-related" evidence="2">
    <location>
        <begin position="120"/>
        <end position="318"/>
    </location>
</feature>
<reference evidence="5 6" key="1">
    <citation type="submission" date="2018-05" db="EMBL/GenBank/DDBJ databases">
        <title>Antimicrobial susceptibility testing and genomic analysis of Arcobacter skirrowii strains and one Arcobacter butzleri isolated from German poultry farms.</title>
        <authorList>
            <person name="Haenel I."/>
            <person name="Hotzel H."/>
            <person name="Tomaso H."/>
            <person name="Busch A."/>
        </authorList>
    </citation>
    <scope>NUCLEOTIDE SEQUENCE [LARGE SCALE GENOMIC DNA]</scope>
    <source>
        <strain evidence="6">v</strain>
    </source>
</reference>
<gene>
    <name evidence="5" type="ORF">DF188_03790</name>
</gene>
<dbReference type="PANTHER" id="PTHR30108">
    <property type="entry name" value="3-OCTAPRENYL-4-HYDROXYBENZOATE CARBOXY-LYASE-RELATED"/>
    <property type="match status" value="1"/>
</dbReference>
<protein>
    <submittedName>
        <fullName evidence="5">Menaquinone biosynthesis decarboxylase</fullName>
    </submittedName>
</protein>
<dbReference type="AlphaFoldDB" id="A0A2U2C1N6"/>
<comment type="caution">
    <text evidence="5">The sequence shown here is derived from an EMBL/GenBank/DDBJ whole genome shotgun (WGS) entry which is preliminary data.</text>
</comment>
<dbReference type="InterPro" id="IPR049383">
    <property type="entry name" value="UbiD-like_N"/>
</dbReference>
<dbReference type="STRING" id="28200.GCA_001572935_00551"/>
<evidence type="ECO:0000256" key="1">
    <source>
        <dbReference type="ARBA" id="ARBA00010021"/>
    </source>
</evidence>
<evidence type="ECO:0000259" key="3">
    <source>
        <dbReference type="Pfam" id="PF20695"/>
    </source>
</evidence>
<dbReference type="Pfam" id="PF20695">
    <property type="entry name" value="UbiD_N"/>
    <property type="match status" value="1"/>
</dbReference>
<evidence type="ECO:0000259" key="4">
    <source>
        <dbReference type="Pfam" id="PF20696"/>
    </source>
</evidence>
<feature type="domain" description="3-octaprenyl-4-hydroxybenzoate carboxy-lyase-like C-terminal" evidence="4">
    <location>
        <begin position="460"/>
        <end position="553"/>
    </location>
</feature>
<dbReference type="Gene3D" id="3.40.1670.10">
    <property type="entry name" value="UbiD C-terminal domain-like"/>
    <property type="match status" value="1"/>
</dbReference>
<dbReference type="InterPro" id="IPR048304">
    <property type="entry name" value="UbiD_Rift_dom"/>
</dbReference>
<dbReference type="Pfam" id="PF20696">
    <property type="entry name" value="UbiD_C"/>
    <property type="match status" value="2"/>
</dbReference>
<accession>A0A2U2C1N6</accession>
<dbReference type="InterPro" id="IPR002830">
    <property type="entry name" value="UbiD"/>
</dbReference>
<feature type="domain" description="3-octaprenyl-4-hydroxybenzoate carboxy-lyase-like C-terminal" evidence="4">
    <location>
        <begin position="323"/>
        <end position="446"/>
    </location>
</feature>
<name>A0A2U2C1N6_9BACT</name>
<dbReference type="GO" id="GO:0006744">
    <property type="term" value="P:ubiquinone biosynthetic process"/>
    <property type="evidence" value="ECO:0007669"/>
    <property type="project" value="TreeGrafter"/>
</dbReference>
<feature type="domain" description="3-octaprenyl-4-hydroxybenzoate carboxy-lyase-like N-terminal" evidence="3">
    <location>
        <begin position="5"/>
        <end position="87"/>
    </location>
</feature>
<comment type="similarity">
    <text evidence="1">Belongs to the UbiD family.</text>
</comment>
<sequence length="609" mass="69140">MKKAIELLKKHNLLKIIDDELDINLEIPHVAYVEVKKPDSKAILFTNPIDKKNGIKYDAPVLMNVFCNEEAVKLFIGDGDKIANEIESLLKLKPPVTFSEKLSTLGKLFSLKNTIPKKIKGKGACQEVIKLGKDAKLSDLPVITTWELDGGPFITMGQVYTQSLNGELKNLGMYRLQVFPDNTLGMHWQIHKDSNHFFHEYKKAGKKMPVSIGIGGDPMYIWCGQAPLPIGVFELMLYGFVKNKPAQLVKSITNDIWIPQDNDYVIEGFVDPSKLRIEGPFGDHTGYYTLDEEFPFMEVSAITSKKDPVFLATVVGKPPLEDKYMGYATERIFLPLLRTTAPDLVDYYMPENGVYHNLILAKINTFYPGHASQMMHAFWGVGQMSFVKHAIFVNSDAPKLTSHDEIIRYILNRINVDDILVSRGATDHLDHASPKFAVGGKLGLDCTGDEIDELGITILEDSALLNKMQDITKEIKGLKQYYTDTKNPVCVISVEKTRSQKYLFEELKPLFSHIKILVIVDYKTNDLENPYMLIWRVTNNMDSSRDLYIEGNTICLDGTNKNSLDGFTRRWPEDVNCTKSVLQSLNERKIIDIDDKFIKKFYLFDIDKI</sequence>
<dbReference type="GO" id="GO:0008694">
    <property type="term" value="F:4-hydroxy-3-polyprenylbenzoate decarboxylase activity"/>
    <property type="evidence" value="ECO:0007669"/>
    <property type="project" value="TreeGrafter"/>
</dbReference>
<evidence type="ECO:0000313" key="5">
    <source>
        <dbReference type="EMBL" id="PWE22243.1"/>
    </source>
</evidence>
<dbReference type="GO" id="GO:0005829">
    <property type="term" value="C:cytosol"/>
    <property type="evidence" value="ECO:0007669"/>
    <property type="project" value="TreeGrafter"/>
</dbReference>
<dbReference type="InterPro" id="IPR022390">
    <property type="entry name" value="HBDC"/>
</dbReference>
<dbReference type="NCBIfam" id="TIGR03701">
    <property type="entry name" value="mena_SCO4490"/>
    <property type="match status" value="1"/>
</dbReference>
<organism evidence="5 6">
    <name type="scientific">Aliarcobacter skirrowii</name>
    <dbReference type="NCBI Taxonomy" id="28200"/>
    <lineage>
        <taxon>Bacteria</taxon>
        <taxon>Pseudomonadati</taxon>
        <taxon>Campylobacterota</taxon>
        <taxon>Epsilonproteobacteria</taxon>
        <taxon>Campylobacterales</taxon>
        <taxon>Arcobacteraceae</taxon>
        <taxon>Aliarcobacter</taxon>
    </lineage>
</organism>
<evidence type="ECO:0000313" key="6">
    <source>
        <dbReference type="Proteomes" id="UP000245014"/>
    </source>
</evidence>
<dbReference type="InterPro" id="IPR049381">
    <property type="entry name" value="UbiD-like_C"/>
</dbReference>
<dbReference type="SUPFAM" id="SSF50475">
    <property type="entry name" value="FMN-binding split barrel"/>
    <property type="match status" value="1"/>
</dbReference>
<dbReference type="Pfam" id="PF01977">
    <property type="entry name" value="UbiD"/>
    <property type="match status" value="1"/>
</dbReference>
<dbReference type="Proteomes" id="UP000245014">
    <property type="component" value="Unassembled WGS sequence"/>
</dbReference>
<dbReference type="NCBIfam" id="TIGR00148">
    <property type="entry name" value="UbiD family decarboxylase"/>
    <property type="match status" value="1"/>
</dbReference>
<dbReference type="EMBL" id="QEYI01000002">
    <property type="protein sequence ID" value="PWE22243.1"/>
    <property type="molecule type" value="Genomic_DNA"/>
</dbReference>
<dbReference type="RefSeq" id="WP_109065419.1">
    <property type="nucleotide sequence ID" value="NZ_QEYG01000005.1"/>
</dbReference>
<evidence type="ECO:0000259" key="2">
    <source>
        <dbReference type="Pfam" id="PF01977"/>
    </source>
</evidence>
<dbReference type="SUPFAM" id="SSF143968">
    <property type="entry name" value="UbiD C-terminal domain-like"/>
    <property type="match status" value="2"/>
</dbReference>
<dbReference type="PANTHER" id="PTHR30108:SF17">
    <property type="entry name" value="FERULIC ACID DECARBOXYLASE 1"/>
    <property type="match status" value="1"/>
</dbReference>
<proteinExistence type="inferred from homology"/>